<dbReference type="GO" id="GO:0032447">
    <property type="term" value="P:protein urmylation"/>
    <property type="evidence" value="ECO:0007669"/>
    <property type="project" value="TreeGrafter"/>
</dbReference>
<evidence type="ECO:0000259" key="2">
    <source>
        <dbReference type="PROSITE" id="PS50206"/>
    </source>
</evidence>
<dbReference type="Gene3D" id="3.40.50.720">
    <property type="entry name" value="NAD(P)-binding Rossmann-like Domain"/>
    <property type="match status" value="1"/>
</dbReference>
<dbReference type="PANTHER" id="PTHR10953">
    <property type="entry name" value="UBIQUITIN-ACTIVATING ENZYME E1"/>
    <property type="match status" value="1"/>
</dbReference>
<dbReference type="Gene3D" id="3.40.250.10">
    <property type="entry name" value="Rhodanese-like domain"/>
    <property type="match status" value="1"/>
</dbReference>
<dbReference type="OrthoDB" id="10261062at2759"/>
<dbReference type="PROSITE" id="PS50206">
    <property type="entry name" value="RHODANESE_3"/>
    <property type="match status" value="1"/>
</dbReference>
<feature type="region of interest" description="Disordered" evidence="1">
    <location>
        <begin position="384"/>
        <end position="416"/>
    </location>
</feature>
<dbReference type="InterPro" id="IPR036873">
    <property type="entry name" value="Rhodanese-like_dom_sf"/>
</dbReference>
<dbReference type="GO" id="GO:0005737">
    <property type="term" value="C:cytoplasm"/>
    <property type="evidence" value="ECO:0007669"/>
    <property type="project" value="TreeGrafter"/>
</dbReference>
<dbReference type="InterPro" id="IPR000594">
    <property type="entry name" value="ThiF_NAD_FAD-bd"/>
</dbReference>
<proteinExistence type="predicted"/>
<dbReference type="PANTHER" id="PTHR10953:SF102">
    <property type="entry name" value="ADENYLYLTRANSFERASE AND SULFURTRANSFERASE MOCS3"/>
    <property type="match status" value="1"/>
</dbReference>
<evidence type="ECO:0000256" key="1">
    <source>
        <dbReference type="SAM" id="MobiDB-lite"/>
    </source>
</evidence>
<dbReference type="GO" id="GO:0016779">
    <property type="term" value="F:nucleotidyltransferase activity"/>
    <property type="evidence" value="ECO:0007669"/>
    <property type="project" value="TreeGrafter"/>
</dbReference>
<gene>
    <name evidence="3" type="primary">SPOSA6832_04609</name>
</gene>
<dbReference type="SUPFAM" id="SSF52821">
    <property type="entry name" value="Rhodanese/Cell cycle control phosphatase"/>
    <property type="match status" value="1"/>
</dbReference>
<reference evidence="4" key="1">
    <citation type="submission" date="2015-02" db="EMBL/GenBank/DDBJ databases">
        <authorList>
            <person name="Gon?alves P."/>
        </authorList>
    </citation>
    <scope>NUCLEOTIDE SEQUENCE [LARGE SCALE GENOMIC DNA]</scope>
</reference>
<dbReference type="GO" id="GO:0042292">
    <property type="term" value="F:URM1 activating enzyme activity"/>
    <property type="evidence" value="ECO:0007669"/>
    <property type="project" value="TreeGrafter"/>
</dbReference>
<accession>A0A0D6ERM9</accession>
<dbReference type="AlphaFoldDB" id="A0A0D6ERM9"/>
<dbReference type="InterPro" id="IPR001763">
    <property type="entry name" value="Rhodanese-like_dom"/>
</dbReference>
<dbReference type="InterPro" id="IPR035985">
    <property type="entry name" value="Ubiquitin-activating_enz"/>
</dbReference>
<dbReference type="GO" id="GO:0002143">
    <property type="term" value="P:tRNA wobble position uridine thiolation"/>
    <property type="evidence" value="ECO:0007669"/>
    <property type="project" value="TreeGrafter"/>
</dbReference>
<dbReference type="Proteomes" id="UP000243876">
    <property type="component" value="Unassembled WGS sequence"/>
</dbReference>
<sequence>MAASAVPAPRDASTIRSELAQARARIAQLEAELAALSPASAPANASSDASAPVPVTANDSATKRKERAWPLSVREYKRYGRQMLLSSVGLPGQLKLKKAHVLVVGAGGLGCPVLLYLAAAGVGEITILDHDTVELSNLHRQVLHTEGRVGMSKAESARIGLQACIPSPRPPFFRVALTRVSRPGRLNSDILIHAHPLAFTPSLFHTPSAPLCLLRASPSPFTLILDCTDNPATRHFLNAYAVAVGVPLVSGGAVRAEGTVGVYGLPLRGAADERGPCYACIFPSAPPPAPTTGETHTLSHLEADLAAERASLAGTGACADEGVLGILCGVVGLGMAAEAVKVLLGAGESRFPSSSVQSMHHLTRLEGTAQPTLQLFAPLSPTPYRTIKTRPRKPTCPSCGTLPSSSLSSSTPSCPSPSTPESRWSAFLCSASQTWPGWVDPLCALPGVGELAAKQGRHDTRIKVDELRGLLERRARVVDTRPEAEFGIASVEGSVNIPFARLLKDPSLALSAPSTPVEGSAAPLSTLTTPPRGLAEPAQPIVFICRRGNDSLLASRALRRWLAENQDGERQGRVKVVDVVGGLNAWANEEAGEKGFPVY</sequence>
<dbReference type="InterPro" id="IPR045886">
    <property type="entry name" value="ThiF/MoeB/HesA"/>
</dbReference>
<feature type="compositionally biased region" description="Low complexity" evidence="1">
    <location>
        <begin position="41"/>
        <end position="51"/>
    </location>
</feature>
<dbReference type="Pfam" id="PF00899">
    <property type="entry name" value="ThiF"/>
    <property type="match status" value="2"/>
</dbReference>
<evidence type="ECO:0000313" key="4">
    <source>
        <dbReference type="Proteomes" id="UP000243876"/>
    </source>
</evidence>
<protein>
    <submittedName>
        <fullName evidence="3">SPOSA6832_04609-mRNA-1:cds</fullName>
    </submittedName>
</protein>
<name>A0A0D6ERM9_SPOSA</name>
<evidence type="ECO:0000313" key="3">
    <source>
        <dbReference type="EMBL" id="CEQ42757.1"/>
    </source>
</evidence>
<dbReference type="Pfam" id="PF00581">
    <property type="entry name" value="Rhodanese"/>
    <property type="match status" value="1"/>
</dbReference>
<organism evidence="3 4">
    <name type="scientific">Sporidiobolus salmonicolor</name>
    <name type="common">Yeast-like fungus</name>
    <name type="synonym">Sporobolomyces salmonicolor</name>
    <dbReference type="NCBI Taxonomy" id="5005"/>
    <lineage>
        <taxon>Eukaryota</taxon>
        <taxon>Fungi</taxon>
        <taxon>Dikarya</taxon>
        <taxon>Basidiomycota</taxon>
        <taxon>Pucciniomycotina</taxon>
        <taxon>Microbotryomycetes</taxon>
        <taxon>Sporidiobolales</taxon>
        <taxon>Sporidiobolaceae</taxon>
        <taxon>Sporobolomyces</taxon>
    </lineage>
</organism>
<dbReference type="SUPFAM" id="SSF69572">
    <property type="entry name" value="Activating enzymes of the ubiquitin-like proteins"/>
    <property type="match status" value="1"/>
</dbReference>
<dbReference type="SMART" id="SM00450">
    <property type="entry name" value="RHOD"/>
    <property type="match status" value="1"/>
</dbReference>
<feature type="domain" description="Rhodanese" evidence="2">
    <location>
        <begin position="471"/>
        <end position="591"/>
    </location>
</feature>
<dbReference type="EMBL" id="CENE01000034">
    <property type="protein sequence ID" value="CEQ42757.1"/>
    <property type="molecule type" value="Genomic_DNA"/>
</dbReference>
<dbReference type="CDD" id="cd00757">
    <property type="entry name" value="ThiF_MoeB_HesA_family"/>
    <property type="match status" value="1"/>
</dbReference>
<dbReference type="GO" id="GO:0004792">
    <property type="term" value="F:thiosulfate-cyanide sulfurtransferase activity"/>
    <property type="evidence" value="ECO:0007669"/>
    <property type="project" value="TreeGrafter"/>
</dbReference>
<keyword evidence="4" id="KW-1185">Reference proteome</keyword>
<feature type="compositionally biased region" description="Low complexity" evidence="1">
    <location>
        <begin position="395"/>
        <end position="413"/>
    </location>
</feature>
<feature type="region of interest" description="Disordered" evidence="1">
    <location>
        <begin position="41"/>
        <end position="64"/>
    </location>
</feature>